<reference evidence="12" key="1">
    <citation type="submission" date="2022-03" db="EMBL/GenBank/DDBJ databases">
        <authorList>
            <person name="Martin C."/>
        </authorList>
    </citation>
    <scope>NUCLEOTIDE SEQUENCE</scope>
</reference>
<gene>
    <name evidence="12" type="ORF">OFUS_LOCUS18612</name>
</gene>
<keyword evidence="3 11" id="KW-0894">Sodium channel</keyword>
<evidence type="ECO:0000256" key="9">
    <source>
        <dbReference type="ARBA" id="ARBA00023201"/>
    </source>
</evidence>
<dbReference type="Proteomes" id="UP000749559">
    <property type="component" value="Unassembled WGS sequence"/>
</dbReference>
<evidence type="ECO:0000256" key="3">
    <source>
        <dbReference type="ARBA" id="ARBA00022461"/>
    </source>
</evidence>
<proteinExistence type="inferred from homology"/>
<keyword evidence="8" id="KW-0472">Membrane</keyword>
<comment type="similarity">
    <text evidence="11">Belongs to the amiloride-sensitive sodium channel (TC 1.A.6) family.</text>
</comment>
<dbReference type="EMBL" id="CAIIXF020000009">
    <property type="protein sequence ID" value="CAH1793809.1"/>
    <property type="molecule type" value="Genomic_DNA"/>
</dbReference>
<dbReference type="PANTHER" id="PTHR11690:SF248">
    <property type="entry name" value="PICKPOCKET 17, ISOFORM A"/>
    <property type="match status" value="1"/>
</dbReference>
<accession>A0A8J1UK82</accession>
<sequence>MNTCAKIEEQIKVSVIGYAEEHVLNESHEAETSGDTKRDTNLEVDCVSHDELELSIEKTNDGDDNYGHINKETSEQCLNIDCDARDEPQVRQENKSCNISKRKAMCSIEDDHDDPIVDEAQTAKENENYDVCKGTTSYKTDTEDDNEDAIINEASSDKNNDHNTNDDIEDPFDSWIWKYNQLKERLSYMASITSIQGCINIRNSQTMFGRIIWFSIALALGFTTVIKVSNIVVQYLSYPSADALYSREEDVTFPSITICGARPIVFSENFHRSCMNSNCMPKTMDVQDGRLNQGILLLMNESGYESQTETLDFLRKRLLSPERYVENVDDFPYSRLRYLKKNDLILACTFQGKECPDALKFKEVKFGRYGNCVTIDSNNTMKESGPDSGLSLILFSNSYSPLDEFQKAMNLFIYLVSGVSEFDSTHATSSDGIRLAIHAPGTIAEPEHDGIDLSPGTFNTIGLTQDVRTLLEPPYGDCTKKIFNEKTTYKYTKDLCLDKCMQEEMVAKCGCMTPKAQASLGKNGYDVSYCGRYYNTIKPKGYPQYLKKPNWRRRLRSQLLQFLRRLKCESDVLRLYSRDSSNMCTSKCKTECTKIVYDPLTHATPWPNEKYYKQLNQRPFITFMKSKDNVAKLLEYWFDVRRSVLDSYCELLHGDLRKNLLKRRVTGHVFKPLFADVNFPFVTCSENITAHINRYNIINKVIEKNFLKVNIFFRSLNVNRIAAEPNYPLNKFLSEFGGIIGMYLGMSAVSLVELGYIMVAMVFILLFKYKR</sequence>
<keyword evidence="5" id="KW-1133">Transmembrane helix</keyword>
<dbReference type="GO" id="GO:0015280">
    <property type="term" value="F:ligand-gated sodium channel activity"/>
    <property type="evidence" value="ECO:0007669"/>
    <property type="project" value="TreeGrafter"/>
</dbReference>
<dbReference type="PRINTS" id="PR01078">
    <property type="entry name" value="AMINACHANNEL"/>
</dbReference>
<keyword evidence="13" id="KW-1185">Reference proteome</keyword>
<dbReference type="OrthoDB" id="6021021at2759"/>
<evidence type="ECO:0000256" key="8">
    <source>
        <dbReference type="ARBA" id="ARBA00023136"/>
    </source>
</evidence>
<keyword evidence="4 11" id="KW-0812">Transmembrane</keyword>
<dbReference type="AlphaFoldDB" id="A0A8J1UK82"/>
<dbReference type="PANTHER" id="PTHR11690">
    <property type="entry name" value="AMILORIDE-SENSITIVE SODIUM CHANNEL-RELATED"/>
    <property type="match status" value="1"/>
</dbReference>
<keyword evidence="2 11" id="KW-0813">Transport</keyword>
<evidence type="ECO:0000256" key="1">
    <source>
        <dbReference type="ARBA" id="ARBA00004141"/>
    </source>
</evidence>
<evidence type="ECO:0000256" key="6">
    <source>
        <dbReference type="ARBA" id="ARBA00023053"/>
    </source>
</evidence>
<evidence type="ECO:0000256" key="10">
    <source>
        <dbReference type="ARBA" id="ARBA00023303"/>
    </source>
</evidence>
<evidence type="ECO:0000256" key="11">
    <source>
        <dbReference type="RuleBase" id="RU000679"/>
    </source>
</evidence>
<keyword evidence="9 11" id="KW-0739">Sodium transport</keyword>
<dbReference type="Gene3D" id="2.60.470.10">
    <property type="entry name" value="Acid-sensing ion channels like domains"/>
    <property type="match status" value="1"/>
</dbReference>
<evidence type="ECO:0000256" key="2">
    <source>
        <dbReference type="ARBA" id="ARBA00022448"/>
    </source>
</evidence>
<comment type="caution">
    <text evidence="12">The sequence shown here is derived from an EMBL/GenBank/DDBJ whole genome shotgun (WGS) entry which is preliminary data.</text>
</comment>
<comment type="subcellular location">
    <subcellularLocation>
        <location evidence="1">Membrane</location>
        <topology evidence="1">Multi-pass membrane protein</topology>
    </subcellularLocation>
</comment>
<organism evidence="12 13">
    <name type="scientific">Owenia fusiformis</name>
    <name type="common">Polychaete worm</name>
    <dbReference type="NCBI Taxonomy" id="6347"/>
    <lineage>
        <taxon>Eukaryota</taxon>
        <taxon>Metazoa</taxon>
        <taxon>Spiralia</taxon>
        <taxon>Lophotrochozoa</taxon>
        <taxon>Annelida</taxon>
        <taxon>Polychaeta</taxon>
        <taxon>Sedentaria</taxon>
        <taxon>Canalipalpata</taxon>
        <taxon>Sabellida</taxon>
        <taxon>Oweniida</taxon>
        <taxon>Oweniidae</taxon>
        <taxon>Owenia</taxon>
    </lineage>
</organism>
<dbReference type="Gene3D" id="1.10.287.770">
    <property type="entry name" value="YojJ-like"/>
    <property type="match status" value="1"/>
</dbReference>
<protein>
    <submittedName>
        <fullName evidence="12">Uncharacterized protein</fullName>
    </submittedName>
</protein>
<evidence type="ECO:0000313" key="13">
    <source>
        <dbReference type="Proteomes" id="UP000749559"/>
    </source>
</evidence>
<keyword evidence="7 11" id="KW-0406">Ion transport</keyword>
<evidence type="ECO:0000256" key="4">
    <source>
        <dbReference type="ARBA" id="ARBA00022692"/>
    </source>
</evidence>
<dbReference type="InterPro" id="IPR001873">
    <property type="entry name" value="ENaC"/>
</dbReference>
<dbReference type="Pfam" id="PF00858">
    <property type="entry name" value="ASC"/>
    <property type="match status" value="1"/>
</dbReference>
<evidence type="ECO:0000256" key="5">
    <source>
        <dbReference type="ARBA" id="ARBA00022989"/>
    </source>
</evidence>
<evidence type="ECO:0000256" key="7">
    <source>
        <dbReference type="ARBA" id="ARBA00023065"/>
    </source>
</evidence>
<keyword evidence="10 11" id="KW-0407">Ion channel</keyword>
<dbReference type="GO" id="GO:0005886">
    <property type="term" value="C:plasma membrane"/>
    <property type="evidence" value="ECO:0007669"/>
    <property type="project" value="TreeGrafter"/>
</dbReference>
<name>A0A8J1UK82_OWEFU</name>
<keyword evidence="6" id="KW-0915">Sodium</keyword>
<evidence type="ECO:0000313" key="12">
    <source>
        <dbReference type="EMBL" id="CAH1793809.1"/>
    </source>
</evidence>